<dbReference type="AlphaFoldDB" id="I3C5H8"/>
<gene>
    <name evidence="2" type="ORF">JoomaDRAFT_1872</name>
</gene>
<dbReference type="InterPro" id="IPR022134">
    <property type="entry name" value="DUF3667"/>
</dbReference>
<feature type="transmembrane region" description="Helical" evidence="1">
    <location>
        <begin position="273"/>
        <end position="293"/>
    </location>
</feature>
<dbReference type="RefSeq" id="WP_008612175.1">
    <property type="nucleotide sequence ID" value="NZ_JH651379.1"/>
</dbReference>
<reference evidence="2 3" key="1">
    <citation type="submission" date="2012-02" db="EMBL/GenBank/DDBJ databases">
        <title>Improved High-Quality Draft genome of Joostella marina DSM 19592.</title>
        <authorList>
            <consortium name="US DOE Joint Genome Institute (JGI-PGF)"/>
            <person name="Lucas S."/>
            <person name="Copeland A."/>
            <person name="Lapidus A."/>
            <person name="Bruce D."/>
            <person name="Goodwin L."/>
            <person name="Pitluck S."/>
            <person name="Peters L."/>
            <person name="Chertkov O."/>
            <person name="Ovchinnikova G."/>
            <person name="Kyrpides N."/>
            <person name="Mavromatis K."/>
            <person name="Detter J.C."/>
            <person name="Han C."/>
            <person name="Land M."/>
            <person name="Hauser L."/>
            <person name="Markowitz V."/>
            <person name="Cheng J.-F."/>
            <person name="Hugenholtz P."/>
            <person name="Woyke T."/>
            <person name="Wu D."/>
            <person name="Tindall B."/>
            <person name="Brambilla E."/>
            <person name="Klenk H.-P."/>
            <person name="Eisen J.A."/>
        </authorList>
    </citation>
    <scope>NUCLEOTIDE SEQUENCE [LARGE SCALE GENOMIC DNA]</scope>
    <source>
        <strain evidence="2 3">DSM 19592</strain>
    </source>
</reference>
<evidence type="ECO:0008006" key="4">
    <source>
        <dbReference type="Google" id="ProtNLM"/>
    </source>
</evidence>
<keyword evidence="1" id="KW-0472">Membrane</keyword>
<accession>I3C5H8</accession>
<evidence type="ECO:0000256" key="1">
    <source>
        <dbReference type="SAM" id="Phobius"/>
    </source>
</evidence>
<dbReference type="HOGENOM" id="CLU_046825_0_1_10"/>
<dbReference type="eggNOG" id="COG1566">
    <property type="taxonomic scope" value="Bacteria"/>
</dbReference>
<feature type="transmembrane region" description="Helical" evidence="1">
    <location>
        <begin position="92"/>
        <end position="110"/>
    </location>
</feature>
<feature type="transmembrane region" description="Helical" evidence="1">
    <location>
        <begin position="239"/>
        <end position="266"/>
    </location>
</feature>
<organism evidence="2 3">
    <name type="scientific">Galbibacter orientalis DSM 19592</name>
    <dbReference type="NCBI Taxonomy" id="926559"/>
    <lineage>
        <taxon>Bacteria</taxon>
        <taxon>Pseudomonadati</taxon>
        <taxon>Bacteroidota</taxon>
        <taxon>Flavobacteriia</taxon>
        <taxon>Flavobacteriales</taxon>
        <taxon>Flavobacteriaceae</taxon>
        <taxon>Galbibacter</taxon>
    </lineage>
</organism>
<proteinExistence type="predicted"/>
<dbReference type="STRING" id="926559.JoomaDRAFT_1872"/>
<evidence type="ECO:0000313" key="3">
    <source>
        <dbReference type="Proteomes" id="UP000004690"/>
    </source>
</evidence>
<dbReference type="Pfam" id="PF12412">
    <property type="entry name" value="DUF3667"/>
    <property type="match status" value="1"/>
</dbReference>
<feature type="transmembrane region" description="Helical" evidence="1">
    <location>
        <begin position="299"/>
        <end position="318"/>
    </location>
</feature>
<protein>
    <recommendedName>
        <fullName evidence="4">DUF3667 domain-containing protein</fullName>
    </recommendedName>
</protein>
<keyword evidence="1" id="KW-1133">Transmembrane helix</keyword>
<dbReference type="EMBL" id="JH651379">
    <property type="protein sequence ID" value="EIJ38871.1"/>
    <property type="molecule type" value="Genomic_DNA"/>
</dbReference>
<feature type="transmembrane region" description="Helical" evidence="1">
    <location>
        <begin position="338"/>
        <end position="360"/>
    </location>
</feature>
<dbReference type="OrthoDB" id="675873at2"/>
<name>I3C5H8_9FLAO</name>
<keyword evidence="3" id="KW-1185">Reference proteome</keyword>
<evidence type="ECO:0000313" key="2">
    <source>
        <dbReference type="EMBL" id="EIJ38871.1"/>
    </source>
</evidence>
<keyword evidence="1" id="KW-0812">Transmembrane</keyword>
<dbReference type="Proteomes" id="UP000004690">
    <property type="component" value="Unassembled WGS sequence"/>
</dbReference>
<sequence>MNKSDRTSLKYRGTKCLNCELPLEKSDSYCPYCGQINSTKKLTLLDMVEEFFSSIFSYDSKLRKTLTALILRPGKITTEFVSGKRATYTNPFRFFLSVTIVYFLMISYSSDFDNIDNTVNDFITKDSLFIENTLASLKESSISDEDKKEIDQLIKKYQPKEALETTTAPKIQFEKLNNKLFINRTYDKIDFFYDDIKRKKYYEYDEALKHLKIESSIENKITFKLAKSFYKTYHHPGSFFATLIAKLPFIIFILLPIFSAFIWLVYSSEKFHYIDHIIFSFHTQTLFTILLTLTLLIKWLFNINLHGVAILIFFLYLYKSMRGFYKESRTKTIVKFIYINTIFIILATISTTIIVLVGAFTF</sequence>